<reference evidence="8" key="1">
    <citation type="submission" date="2016-06" db="UniProtKB">
        <authorList>
            <consortium name="WormBaseParasite"/>
        </authorList>
    </citation>
    <scope>IDENTIFICATION</scope>
</reference>
<sequence length="257" mass="28239">MHESNFDFATASFVKSAAEVFDPNNAKYRCCCNQCHAITGVRIIAGMLCVTVVFELWHFIATLCSLREGGTGSAVLGSLFQLLIGVVIAASVIHALIEEKAAFLLPYLLLQTVGLAAGAVFFVSFLYISLFGDGNAILTFIKSQGHQMSKSDSRDEKQSIGYADCVGWLMVAAFAAVLALQIWLIRIVFACWRFYRDKRAFGFPRGYSSYVRSCETAPRRIVTSSSADAIVHTNRTVLSNGVLKERAMSMSFDKVHC</sequence>
<reference evidence="6 7" key="2">
    <citation type="submission" date="2018-11" db="EMBL/GenBank/DDBJ databases">
        <authorList>
            <consortium name="Pathogen Informatics"/>
        </authorList>
    </citation>
    <scope>NUCLEOTIDE SEQUENCE [LARGE SCALE GENOMIC DNA]</scope>
</reference>
<feature type="transmembrane region" description="Helical" evidence="5">
    <location>
        <begin position="104"/>
        <end position="128"/>
    </location>
</feature>
<evidence type="ECO:0000313" key="8">
    <source>
        <dbReference type="WBParaSite" id="TCNE_0001353101-mRNA-1"/>
    </source>
</evidence>
<evidence type="ECO:0000256" key="1">
    <source>
        <dbReference type="ARBA" id="ARBA00004127"/>
    </source>
</evidence>
<proteinExistence type="predicted"/>
<evidence type="ECO:0000256" key="2">
    <source>
        <dbReference type="ARBA" id="ARBA00022692"/>
    </source>
</evidence>
<keyword evidence="2 5" id="KW-0812">Transmembrane</keyword>
<dbReference type="Pfam" id="PF25093">
    <property type="entry name" value="DUF7807"/>
    <property type="match status" value="1"/>
</dbReference>
<feature type="transmembrane region" description="Helical" evidence="5">
    <location>
        <begin position="43"/>
        <end position="63"/>
    </location>
</feature>
<dbReference type="GO" id="GO:0012505">
    <property type="term" value="C:endomembrane system"/>
    <property type="evidence" value="ECO:0007669"/>
    <property type="project" value="UniProtKB-SubCell"/>
</dbReference>
<evidence type="ECO:0000256" key="4">
    <source>
        <dbReference type="ARBA" id="ARBA00023136"/>
    </source>
</evidence>
<evidence type="ECO:0000256" key="3">
    <source>
        <dbReference type="ARBA" id="ARBA00022989"/>
    </source>
</evidence>
<dbReference type="GO" id="GO:0005765">
    <property type="term" value="C:lysosomal membrane"/>
    <property type="evidence" value="ECO:0007669"/>
    <property type="project" value="TreeGrafter"/>
</dbReference>
<keyword evidence="4 5" id="KW-0472">Membrane</keyword>
<dbReference type="Proteomes" id="UP000050794">
    <property type="component" value="Unassembled WGS sequence"/>
</dbReference>
<dbReference type="InterPro" id="IPR051115">
    <property type="entry name" value="LAPTM_transporter"/>
</dbReference>
<dbReference type="PANTHER" id="PTHR12479">
    <property type="entry name" value="LYSOSOMAL-ASSOCIATED TRANSMEMBRANE PROTEIN"/>
    <property type="match status" value="1"/>
</dbReference>
<organism evidence="7 8">
    <name type="scientific">Toxocara canis</name>
    <name type="common">Canine roundworm</name>
    <dbReference type="NCBI Taxonomy" id="6265"/>
    <lineage>
        <taxon>Eukaryota</taxon>
        <taxon>Metazoa</taxon>
        <taxon>Ecdysozoa</taxon>
        <taxon>Nematoda</taxon>
        <taxon>Chromadorea</taxon>
        <taxon>Rhabditida</taxon>
        <taxon>Spirurina</taxon>
        <taxon>Ascaridomorpha</taxon>
        <taxon>Ascaridoidea</taxon>
        <taxon>Toxocaridae</taxon>
        <taxon>Toxocara</taxon>
    </lineage>
</organism>
<feature type="transmembrane region" description="Helical" evidence="5">
    <location>
        <begin position="75"/>
        <end position="97"/>
    </location>
</feature>
<name>A0A183UYG1_TOXCA</name>
<dbReference type="EMBL" id="UYWY01021767">
    <property type="protein sequence ID" value="VDM44852.1"/>
    <property type="molecule type" value="Genomic_DNA"/>
</dbReference>
<feature type="transmembrane region" description="Helical" evidence="5">
    <location>
        <begin position="166"/>
        <end position="189"/>
    </location>
</feature>
<dbReference type="PANTHER" id="PTHR12479:SF16">
    <property type="entry name" value="CONSERVED PLASMA MEMBRANE PROTEIN"/>
    <property type="match status" value="1"/>
</dbReference>
<protein>
    <submittedName>
        <fullName evidence="8">MARVEL domain-containing protein</fullName>
    </submittedName>
</protein>
<dbReference type="WBParaSite" id="TCNE_0001353101-mRNA-1">
    <property type="protein sequence ID" value="TCNE_0001353101-mRNA-1"/>
    <property type="gene ID" value="TCNE_0001353101"/>
</dbReference>
<gene>
    <name evidence="6" type="ORF">TCNE_LOCUS13531</name>
</gene>
<evidence type="ECO:0000256" key="5">
    <source>
        <dbReference type="SAM" id="Phobius"/>
    </source>
</evidence>
<evidence type="ECO:0000313" key="6">
    <source>
        <dbReference type="EMBL" id="VDM44852.1"/>
    </source>
</evidence>
<accession>A0A183UYG1</accession>
<evidence type="ECO:0000313" key="7">
    <source>
        <dbReference type="Proteomes" id="UP000050794"/>
    </source>
</evidence>
<comment type="subcellular location">
    <subcellularLocation>
        <location evidence="1">Endomembrane system</location>
        <topology evidence="1">Multi-pass membrane protein</topology>
    </subcellularLocation>
</comment>
<keyword evidence="3 5" id="KW-1133">Transmembrane helix</keyword>
<dbReference type="AlphaFoldDB" id="A0A183UYG1"/>
<dbReference type="InterPro" id="IPR056709">
    <property type="entry name" value="DUF7807"/>
</dbReference>
<keyword evidence="7" id="KW-1185">Reference proteome</keyword>